<feature type="region of interest" description="Disordered" evidence="7">
    <location>
        <begin position="1"/>
        <end position="113"/>
    </location>
</feature>
<evidence type="ECO:0000256" key="1">
    <source>
        <dbReference type="ARBA" id="ARBA00012552"/>
    </source>
</evidence>
<dbReference type="EMBL" id="CAJPDR010000001">
    <property type="protein sequence ID" value="CAF9902990.1"/>
    <property type="molecule type" value="Genomic_DNA"/>
</dbReference>
<evidence type="ECO:0000259" key="8">
    <source>
        <dbReference type="PROSITE" id="PS51192"/>
    </source>
</evidence>
<dbReference type="AlphaFoldDB" id="A0A8H3I4I8"/>
<name>A0A8H3I4I8_9LECA</name>
<accession>A0A8H3I4I8</accession>
<feature type="compositionally biased region" description="Basic and acidic residues" evidence="7">
    <location>
        <begin position="43"/>
        <end position="55"/>
    </location>
</feature>
<keyword evidence="5" id="KW-0067">ATP-binding</keyword>
<dbReference type="GO" id="GO:0005524">
    <property type="term" value="F:ATP binding"/>
    <property type="evidence" value="ECO:0007669"/>
    <property type="project" value="UniProtKB-KW"/>
</dbReference>
<dbReference type="Gene3D" id="1.20.120.1080">
    <property type="match status" value="1"/>
</dbReference>
<organism evidence="10 11">
    <name type="scientific">Alectoria fallacina</name>
    <dbReference type="NCBI Taxonomy" id="1903189"/>
    <lineage>
        <taxon>Eukaryota</taxon>
        <taxon>Fungi</taxon>
        <taxon>Dikarya</taxon>
        <taxon>Ascomycota</taxon>
        <taxon>Pezizomycotina</taxon>
        <taxon>Lecanoromycetes</taxon>
        <taxon>OSLEUM clade</taxon>
        <taxon>Lecanoromycetidae</taxon>
        <taxon>Lecanorales</taxon>
        <taxon>Lecanorineae</taxon>
        <taxon>Parmeliaceae</taxon>
        <taxon>Alectoria</taxon>
    </lineage>
</organism>
<evidence type="ECO:0000256" key="4">
    <source>
        <dbReference type="ARBA" id="ARBA00022806"/>
    </source>
</evidence>
<sequence length="875" mass="96822">MPERVYKSLDGGFMPSKTSVENSIAPLLTEDTWSKSKKRKREHVYDQVSRIHESPPDPTNAPQRRPGAELMQNGSQKRPQQLNGSDSLQPTSLPKFKSRGLSQQSSRPSNVIHRLQDRAKSLESTRKTLPIWSHATAIREALRGKDTMLLVGETGSGKSTQVPQMLVDEPWCKPRPFTIPQNVTIECGDTPNPVTASMDGLPRTVTVGGCIAITEPRRVAAITLARRVAEEMGSPLGSSSPASKVGYSVRFDNSTSPSTKIKFLTEGMLLQEMLRDPWLKAYSAVVVDEVHERGVNVDLILGFLRGMIVGNYEGRGGIPLKVAVMSATAEMESLGAFFEEGYGWEGVNEVHGNREDQGRVTNGLEHRNEHQDKAESEWSGLSSDEGDVIAIHSNGTAKASHYEVKKPPSRLPNRVATCYIKGRQHPVTIKYTPEPVQDIVEAALRTIFQIHYKEPMPGDVLVFLSGQETIESLENLVKEYALSMGPDVPKLLVLPLFAALPQAAQQRVFQPAPPKTRKIILSTNIAETSVTVSGIRFVIDCGKAKIKQFRTRIGLDSLLVKPISKSAAIQRKGRAGREAPGQCYRLYTEQDYHTLQQSNTPEILRCDLSHAVLTMKARGVDDIVNFPFLDRPPREALEKALLQLFQLGALTESGAISGIGLQMAKLPLTVTLGRALIAAAERELDCVAEVIDIISCLSVENVFLNLTSEEKKEEAEVARRELYRREGDHLTLLTTAQAYASEHTDRKAWAERRFVSHRAMQAVMDVRKQLRAQCQRSRMLDLTQNQEPSVITSELAVSILKCFLKGFASNTARLFPDGSYKTMIGNQTVAIHPSSGLFGKKMEAIMYNEFVFTTRSYARGVSAVQMDWVAEALGV</sequence>
<dbReference type="CDD" id="cd18791">
    <property type="entry name" value="SF2_C_RHA"/>
    <property type="match status" value="1"/>
</dbReference>
<dbReference type="GO" id="GO:0045943">
    <property type="term" value="P:positive regulation of transcription by RNA polymerase I"/>
    <property type="evidence" value="ECO:0007669"/>
    <property type="project" value="TreeGrafter"/>
</dbReference>
<feature type="domain" description="Helicase C-terminal" evidence="9">
    <location>
        <begin position="446"/>
        <end position="619"/>
    </location>
</feature>
<dbReference type="Pfam" id="PF00271">
    <property type="entry name" value="Helicase_C"/>
    <property type="match status" value="1"/>
</dbReference>
<dbReference type="Pfam" id="PF21010">
    <property type="entry name" value="HA2_C"/>
    <property type="match status" value="1"/>
</dbReference>
<keyword evidence="4 10" id="KW-0347">Helicase</keyword>
<dbReference type="EC" id="3.6.4.13" evidence="1"/>
<dbReference type="GO" id="GO:1990904">
    <property type="term" value="C:ribonucleoprotein complex"/>
    <property type="evidence" value="ECO:0007669"/>
    <property type="project" value="UniProtKB-ARBA"/>
</dbReference>
<dbReference type="SMART" id="SM00487">
    <property type="entry name" value="DEXDc"/>
    <property type="match status" value="1"/>
</dbReference>
<dbReference type="Gene3D" id="3.40.50.300">
    <property type="entry name" value="P-loop containing nucleotide triphosphate hydrolases"/>
    <property type="match status" value="2"/>
</dbReference>
<evidence type="ECO:0000256" key="3">
    <source>
        <dbReference type="ARBA" id="ARBA00022801"/>
    </source>
</evidence>
<dbReference type="InterPro" id="IPR048333">
    <property type="entry name" value="HA2_WH"/>
</dbReference>
<dbReference type="PROSITE" id="PS00690">
    <property type="entry name" value="DEAH_ATP_HELICASE"/>
    <property type="match status" value="1"/>
</dbReference>
<dbReference type="InterPro" id="IPR011709">
    <property type="entry name" value="DEAD-box_helicase_OB_fold"/>
</dbReference>
<dbReference type="Pfam" id="PF07717">
    <property type="entry name" value="OB_NTP_bind"/>
    <property type="match status" value="1"/>
</dbReference>
<keyword evidence="3" id="KW-0378">Hydrolase</keyword>
<dbReference type="InterPro" id="IPR014001">
    <property type="entry name" value="Helicase_ATP-bd"/>
</dbReference>
<reference evidence="10" key="1">
    <citation type="submission" date="2021-03" db="EMBL/GenBank/DDBJ databases">
        <authorList>
            <person name="Tagirdzhanova G."/>
        </authorList>
    </citation>
    <scope>NUCLEOTIDE SEQUENCE</scope>
</reference>
<comment type="caution">
    <text evidence="10">The sequence shown here is derived from an EMBL/GenBank/DDBJ whole genome shotgun (WGS) entry which is preliminary data.</text>
</comment>
<proteinExistence type="predicted"/>
<keyword evidence="11" id="KW-1185">Reference proteome</keyword>
<dbReference type="InterPro" id="IPR007502">
    <property type="entry name" value="Helicase-assoc_dom"/>
</dbReference>
<dbReference type="GO" id="GO:0003725">
    <property type="term" value="F:double-stranded RNA binding"/>
    <property type="evidence" value="ECO:0007669"/>
    <property type="project" value="TreeGrafter"/>
</dbReference>
<dbReference type="SMART" id="SM00847">
    <property type="entry name" value="HA2"/>
    <property type="match status" value="1"/>
</dbReference>
<evidence type="ECO:0000259" key="9">
    <source>
        <dbReference type="PROSITE" id="PS51194"/>
    </source>
</evidence>
<dbReference type="SMART" id="SM00490">
    <property type="entry name" value="HELICc"/>
    <property type="match status" value="1"/>
</dbReference>
<dbReference type="PROSITE" id="PS51194">
    <property type="entry name" value="HELICASE_CTER"/>
    <property type="match status" value="1"/>
</dbReference>
<evidence type="ECO:0000313" key="10">
    <source>
        <dbReference type="EMBL" id="CAF9902990.1"/>
    </source>
</evidence>
<evidence type="ECO:0000256" key="7">
    <source>
        <dbReference type="SAM" id="MobiDB-lite"/>
    </source>
</evidence>
<dbReference type="SUPFAM" id="SSF52540">
    <property type="entry name" value="P-loop containing nucleoside triphosphate hydrolases"/>
    <property type="match status" value="1"/>
</dbReference>
<feature type="domain" description="Helicase ATP-binding" evidence="8">
    <location>
        <begin position="139"/>
        <end position="347"/>
    </location>
</feature>
<gene>
    <name evidence="10" type="primary">DHR2</name>
    <name evidence="10" type="ORF">ALECFALPRED_000093</name>
</gene>
<feature type="compositionally biased region" description="Polar residues" evidence="7">
    <location>
        <begin position="72"/>
        <end position="92"/>
    </location>
</feature>
<evidence type="ECO:0000256" key="2">
    <source>
        <dbReference type="ARBA" id="ARBA00022741"/>
    </source>
</evidence>
<dbReference type="InterPro" id="IPR001650">
    <property type="entry name" value="Helicase_C-like"/>
</dbReference>
<evidence type="ECO:0000313" key="11">
    <source>
        <dbReference type="Proteomes" id="UP000664203"/>
    </source>
</evidence>
<dbReference type="GO" id="GO:0016787">
    <property type="term" value="F:hydrolase activity"/>
    <property type="evidence" value="ECO:0007669"/>
    <property type="project" value="UniProtKB-KW"/>
</dbReference>
<comment type="catalytic activity">
    <reaction evidence="6">
        <text>ATP + H2O = ADP + phosphate + H(+)</text>
        <dbReference type="Rhea" id="RHEA:13065"/>
        <dbReference type="ChEBI" id="CHEBI:15377"/>
        <dbReference type="ChEBI" id="CHEBI:15378"/>
        <dbReference type="ChEBI" id="CHEBI:30616"/>
        <dbReference type="ChEBI" id="CHEBI:43474"/>
        <dbReference type="ChEBI" id="CHEBI:456216"/>
        <dbReference type="EC" id="3.6.4.13"/>
    </reaction>
</comment>
<dbReference type="GO" id="GO:0005730">
    <property type="term" value="C:nucleolus"/>
    <property type="evidence" value="ECO:0007669"/>
    <property type="project" value="UniProtKB-ARBA"/>
</dbReference>
<dbReference type="PANTHER" id="PTHR18934">
    <property type="entry name" value="ATP-DEPENDENT RNA HELICASE"/>
    <property type="match status" value="1"/>
</dbReference>
<protein>
    <recommendedName>
        <fullName evidence="1">RNA helicase</fullName>
        <ecNumber evidence="1">3.6.4.13</ecNumber>
    </recommendedName>
</protein>
<dbReference type="Pfam" id="PF04408">
    <property type="entry name" value="WHD_HA2"/>
    <property type="match status" value="1"/>
</dbReference>
<dbReference type="GO" id="GO:0003724">
    <property type="term" value="F:RNA helicase activity"/>
    <property type="evidence" value="ECO:0007669"/>
    <property type="project" value="UniProtKB-EC"/>
</dbReference>
<feature type="compositionally biased region" description="Polar residues" evidence="7">
    <location>
        <begin position="100"/>
        <end position="109"/>
    </location>
</feature>
<dbReference type="InterPro" id="IPR002464">
    <property type="entry name" value="DNA/RNA_helicase_DEAH_CS"/>
</dbReference>
<dbReference type="PANTHER" id="PTHR18934:SF118">
    <property type="entry name" value="ATP-DEPENDENT RNA HELICASE DHX33"/>
    <property type="match status" value="1"/>
</dbReference>
<dbReference type="CDD" id="cd17917">
    <property type="entry name" value="DEXHc_RHA-like"/>
    <property type="match status" value="1"/>
</dbReference>
<keyword evidence="2" id="KW-0547">Nucleotide-binding</keyword>
<dbReference type="InterPro" id="IPR027417">
    <property type="entry name" value="P-loop_NTPase"/>
</dbReference>
<dbReference type="FunFam" id="3.40.50.300:FF:000145">
    <property type="entry name" value="probable ATP-dependent RNA helicase DHX40"/>
    <property type="match status" value="1"/>
</dbReference>
<evidence type="ECO:0000256" key="5">
    <source>
        <dbReference type="ARBA" id="ARBA00022840"/>
    </source>
</evidence>
<evidence type="ECO:0000256" key="6">
    <source>
        <dbReference type="ARBA" id="ARBA00047984"/>
    </source>
</evidence>
<dbReference type="OrthoDB" id="10253254at2759"/>
<dbReference type="Proteomes" id="UP000664203">
    <property type="component" value="Unassembled WGS sequence"/>
</dbReference>
<dbReference type="PROSITE" id="PS51192">
    <property type="entry name" value="HELICASE_ATP_BIND_1"/>
    <property type="match status" value="1"/>
</dbReference>